<organism evidence="2 3">
    <name type="scientific">Xylaria grammica</name>
    <dbReference type="NCBI Taxonomy" id="363999"/>
    <lineage>
        <taxon>Eukaryota</taxon>
        <taxon>Fungi</taxon>
        <taxon>Dikarya</taxon>
        <taxon>Ascomycota</taxon>
        <taxon>Pezizomycotina</taxon>
        <taxon>Sordariomycetes</taxon>
        <taxon>Xylariomycetidae</taxon>
        <taxon>Xylariales</taxon>
        <taxon>Xylariaceae</taxon>
        <taxon>Xylaria</taxon>
    </lineage>
</organism>
<keyword evidence="3" id="KW-1185">Reference proteome</keyword>
<name>A0A439CN23_9PEZI</name>
<evidence type="ECO:0000256" key="1">
    <source>
        <dbReference type="SAM" id="MobiDB-lite"/>
    </source>
</evidence>
<dbReference type="AlphaFoldDB" id="A0A439CN23"/>
<proteinExistence type="predicted"/>
<protein>
    <submittedName>
        <fullName evidence="2">Uncharacterized protein</fullName>
    </submittedName>
</protein>
<evidence type="ECO:0000313" key="2">
    <source>
        <dbReference type="EMBL" id="RWA03470.1"/>
    </source>
</evidence>
<evidence type="ECO:0000313" key="3">
    <source>
        <dbReference type="Proteomes" id="UP000286045"/>
    </source>
</evidence>
<sequence>MAASASQVYVQRFPAQNSSDRTNKFGISFDNYAGHSIDYLRQLFASKFDLISNKPDSFQIWKQKPRRQSSDRTFIMVDMDQGGDTDLLKASTDLMGVIESEDGLVLRKNNRDHWITLDMPCSCDEEHLPFPSLQRIPYSPEYEPVQGEWHDPNKCNSQGPLPVTSLLNNMSAAGTFGDTLIAQPAFSPLTGGIPIPVHSTIAPTVPFVSASTVAATSPSRESTAAASPTVRDPSETSYDMEFPVALTLLTGQPPTNTNSPTAELADENYVRPLIEWWMDNIRTNPREAECATELTLEGD</sequence>
<comment type="caution">
    <text evidence="2">The sequence shown here is derived from an EMBL/GenBank/DDBJ whole genome shotgun (WGS) entry which is preliminary data.</text>
</comment>
<gene>
    <name evidence="2" type="ORF">EKO27_g11637</name>
</gene>
<dbReference type="Proteomes" id="UP000286045">
    <property type="component" value="Unassembled WGS sequence"/>
</dbReference>
<dbReference type="EMBL" id="RYZI01000785">
    <property type="protein sequence ID" value="RWA03470.1"/>
    <property type="molecule type" value="Genomic_DNA"/>
</dbReference>
<feature type="region of interest" description="Disordered" evidence="1">
    <location>
        <begin position="215"/>
        <end position="237"/>
    </location>
</feature>
<reference evidence="2 3" key="1">
    <citation type="submission" date="2018-12" db="EMBL/GenBank/DDBJ databases">
        <title>Draft genome sequence of Xylaria grammica IHI A82.</title>
        <authorList>
            <person name="Buettner E."/>
            <person name="Kellner H."/>
        </authorList>
    </citation>
    <scope>NUCLEOTIDE SEQUENCE [LARGE SCALE GENOMIC DNA]</scope>
    <source>
        <strain evidence="2 3">IHI A82</strain>
    </source>
</reference>
<accession>A0A439CN23</accession>